<evidence type="ECO:0000313" key="1">
    <source>
        <dbReference type="EMBL" id="NMR20020.1"/>
    </source>
</evidence>
<organism evidence="1 2">
    <name type="scientific">Cellulomonas fimi</name>
    <dbReference type="NCBI Taxonomy" id="1708"/>
    <lineage>
        <taxon>Bacteria</taxon>
        <taxon>Bacillati</taxon>
        <taxon>Actinomycetota</taxon>
        <taxon>Actinomycetes</taxon>
        <taxon>Micrococcales</taxon>
        <taxon>Cellulomonadaceae</taxon>
        <taxon>Cellulomonas</taxon>
    </lineage>
</organism>
<evidence type="ECO:0000313" key="2">
    <source>
        <dbReference type="Proteomes" id="UP000562124"/>
    </source>
</evidence>
<comment type="caution">
    <text evidence="1">The sequence shown here is derived from an EMBL/GenBank/DDBJ whole genome shotgun (WGS) entry which is preliminary data.</text>
</comment>
<keyword evidence="2" id="KW-1185">Reference proteome</keyword>
<dbReference type="Proteomes" id="UP000562124">
    <property type="component" value="Unassembled WGS sequence"/>
</dbReference>
<reference evidence="1 2" key="1">
    <citation type="submission" date="2020-04" db="EMBL/GenBank/DDBJ databases">
        <title>Sequencing and Assembly of C. fimi.</title>
        <authorList>
            <person name="Ramsey A.R."/>
        </authorList>
    </citation>
    <scope>NUCLEOTIDE SEQUENCE [LARGE SCALE GENOMIC DNA]</scope>
    <source>
        <strain evidence="1 2">SB</strain>
    </source>
</reference>
<dbReference type="RefSeq" id="WP_169324399.1">
    <property type="nucleotide sequence ID" value="NZ_JABCJJ010000008.1"/>
</dbReference>
<sequence length="282" mass="31305">MTLLQKAVTPEQTRAYLVGGHDRVAGYVVRAVDVSFAVTPAQLVDVHALAYPHSPFRADSPWIDVLRFESAPQFQYRDGALGTLIPEWWLRHSRLTPGAELVRVFDDGSAALLGRYADIGSGWRVVHAAAPRPSRAPLSRCVGPVARWHGGYLDADLVDGGRSVVFALDSPPLLETGFRQTRAGRWSRRVPREEVSELFELDITAWWFGMPVRIVDQWQDRRRDVIARISALADDEALVTSLRMDKVEAGVYETTVPLAELNGLVTEQLVPEAWATVSRLGA</sequence>
<proteinExistence type="predicted"/>
<name>A0A7Y0LXS8_CELFI</name>
<protein>
    <submittedName>
        <fullName evidence="1">Uncharacterized protein</fullName>
    </submittedName>
</protein>
<gene>
    <name evidence="1" type="ORF">HIR71_07250</name>
</gene>
<dbReference type="EMBL" id="JABCJJ010000008">
    <property type="protein sequence ID" value="NMR20020.1"/>
    <property type="molecule type" value="Genomic_DNA"/>
</dbReference>
<dbReference type="AlphaFoldDB" id="A0A7Y0LXS8"/>
<accession>A0A7Y0LXS8</accession>